<evidence type="ECO:0000313" key="1">
    <source>
        <dbReference type="EMBL" id="MFI2162552.1"/>
    </source>
</evidence>
<dbReference type="RefSeq" id="WP_159061696.1">
    <property type="nucleotide sequence ID" value="NZ_JBEPBV010000083.1"/>
</dbReference>
<comment type="caution">
    <text evidence="1">The sequence shown here is derived from an EMBL/GenBank/DDBJ whole genome shotgun (WGS) entry which is preliminary data.</text>
</comment>
<name>A0ABW7VMF6_STROI</name>
<reference evidence="1 2" key="1">
    <citation type="submission" date="2024-10" db="EMBL/GenBank/DDBJ databases">
        <title>The Natural Products Discovery Center: Release of the First 8490 Sequenced Strains for Exploring Actinobacteria Biosynthetic Diversity.</title>
        <authorList>
            <person name="Kalkreuter E."/>
            <person name="Kautsar S.A."/>
            <person name="Yang D."/>
            <person name="Bader C.D."/>
            <person name="Teijaro C.N."/>
            <person name="Fluegel L."/>
            <person name="Davis C.M."/>
            <person name="Simpson J.R."/>
            <person name="Lauterbach L."/>
            <person name="Steele A.D."/>
            <person name="Gui C."/>
            <person name="Meng S."/>
            <person name="Li G."/>
            <person name="Viehrig K."/>
            <person name="Ye F."/>
            <person name="Su P."/>
            <person name="Kiefer A.F."/>
            <person name="Nichols A."/>
            <person name="Cepeda A.J."/>
            <person name="Yan W."/>
            <person name="Fan B."/>
            <person name="Jiang Y."/>
            <person name="Adhikari A."/>
            <person name="Zheng C.-J."/>
            <person name="Schuster L."/>
            <person name="Cowan T.M."/>
            <person name="Smanski M.J."/>
            <person name="Chevrette M.G."/>
            <person name="De Carvalho L.P.S."/>
            <person name="Shen B."/>
        </authorList>
    </citation>
    <scope>NUCLEOTIDE SEQUENCE [LARGE SCALE GENOMIC DNA]</scope>
    <source>
        <strain evidence="1 2">NPDC020295</strain>
    </source>
</reference>
<gene>
    <name evidence="1" type="ORF">ACH49L_44245</name>
</gene>
<sequence>MPPPYSHRPADDVVKAAGIPGRDFGFTLDLLVPGIEAMAERGGSRRQLLK</sequence>
<keyword evidence="2" id="KW-1185">Reference proteome</keyword>
<proteinExistence type="predicted"/>
<accession>A0ABW7VMF6</accession>
<protein>
    <submittedName>
        <fullName evidence="1">Uncharacterized protein</fullName>
    </submittedName>
</protein>
<organism evidence="1 2">
    <name type="scientific">Streptomyces olivaceoviridis</name>
    <name type="common">Streptomyces corchorusii</name>
    <dbReference type="NCBI Taxonomy" id="1921"/>
    <lineage>
        <taxon>Bacteria</taxon>
        <taxon>Bacillati</taxon>
        <taxon>Actinomycetota</taxon>
        <taxon>Actinomycetes</taxon>
        <taxon>Kitasatosporales</taxon>
        <taxon>Streptomycetaceae</taxon>
        <taxon>Streptomyces</taxon>
    </lineage>
</organism>
<dbReference type="Proteomes" id="UP001611397">
    <property type="component" value="Unassembled WGS sequence"/>
</dbReference>
<evidence type="ECO:0000313" key="2">
    <source>
        <dbReference type="Proteomes" id="UP001611397"/>
    </source>
</evidence>
<dbReference type="EMBL" id="JBIRWM010000039">
    <property type="protein sequence ID" value="MFI2162552.1"/>
    <property type="molecule type" value="Genomic_DNA"/>
</dbReference>